<comment type="caution">
    <text evidence="1">The sequence shown here is derived from an EMBL/GenBank/DDBJ whole genome shotgun (WGS) entry which is preliminary data.</text>
</comment>
<name>A0A8X6SVV4_TRICX</name>
<accession>A0A8X6SVV4</accession>
<organism evidence="1 2">
    <name type="scientific">Trichonephila clavipes</name>
    <name type="common">Golden silk orbweaver</name>
    <name type="synonym">Nephila clavipes</name>
    <dbReference type="NCBI Taxonomy" id="2585209"/>
    <lineage>
        <taxon>Eukaryota</taxon>
        <taxon>Metazoa</taxon>
        <taxon>Ecdysozoa</taxon>
        <taxon>Arthropoda</taxon>
        <taxon>Chelicerata</taxon>
        <taxon>Arachnida</taxon>
        <taxon>Araneae</taxon>
        <taxon>Araneomorphae</taxon>
        <taxon>Entelegynae</taxon>
        <taxon>Araneoidea</taxon>
        <taxon>Nephilidae</taxon>
        <taxon>Trichonephila</taxon>
    </lineage>
</organism>
<keyword evidence="2" id="KW-1185">Reference proteome</keyword>
<dbReference type="EMBL" id="BMAU01021349">
    <property type="protein sequence ID" value="GFY18760.1"/>
    <property type="molecule type" value="Genomic_DNA"/>
</dbReference>
<dbReference type="Proteomes" id="UP000887159">
    <property type="component" value="Unassembled WGS sequence"/>
</dbReference>
<reference evidence="1" key="1">
    <citation type="submission" date="2020-08" db="EMBL/GenBank/DDBJ databases">
        <title>Multicomponent nature underlies the extraordinary mechanical properties of spider dragline silk.</title>
        <authorList>
            <person name="Kono N."/>
            <person name="Nakamura H."/>
            <person name="Mori M."/>
            <person name="Yoshida Y."/>
            <person name="Ohtoshi R."/>
            <person name="Malay A.D."/>
            <person name="Moran D.A.P."/>
            <person name="Tomita M."/>
            <person name="Numata K."/>
            <person name="Arakawa K."/>
        </authorList>
    </citation>
    <scope>NUCLEOTIDE SEQUENCE</scope>
</reference>
<evidence type="ECO:0000313" key="1">
    <source>
        <dbReference type="EMBL" id="GFY18760.1"/>
    </source>
</evidence>
<sequence length="158" mass="17928">MDLVQQATRFRISSWLKVSVAFAPHPECLNKSVTSRSFLGHSNEMKIQESEILPVESVFDDLKSHYVNSCGKHSWYPSPACFSEFDFVVDNLIGRIVTKVKRRSNLINCNSSTFCNHLLRLLNVVVSGRVDGCPAPSFCVTLVRPFLTISTYKRHFTK</sequence>
<evidence type="ECO:0000313" key="2">
    <source>
        <dbReference type="Proteomes" id="UP000887159"/>
    </source>
</evidence>
<gene>
    <name evidence="1" type="ORF">TNCV_2399801</name>
</gene>
<proteinExistence type="predicted"/>
<dbReference type="AlphaFoldDB" id="A0A8X6SVV4"/>
<protein>
    <submittedName>
        <fullName evidence="1">Uncharacterized protein</fullName>
    </submittedName>
</protein>